<dbReference type="GO" id="GO:0006355">
    <property type="term" value="P:regulation of DNA-templated transcription"/>
    <property type="evidence" value="ECO:0007669"/>
    <property type="project" value="InterPro"/>
</dbReference>
<dbReference type="SMART" id="SM00389">
    <property type="entry name" value="HOX"/>
    <property type="match status" value="1"/>
</dbReference>
<feature type="domain" description="Homeobox" evidence="6">
    <location>
        <begin position="140"/>
        <end position="203"/>
    </location>
</feature>
<dbReference type="GO" id="GO:0003677">
    <property type="term" value="F:DNA binding"/>
    <property type="evidence" value="ECO:0007669"/>
    <property type="project" value="UniProtKB-UniRule"/>
</dbReference>
<name>A0A9P4WDS4_CURKU</name>
<keyword evidence="3 4" id="KW-0539">Nucleus</keyword>
<comment type="caution">
    <text evidence="7">The sequence shown here is derived from an EMBL/GenBank/DDBJ whole genome shotgun (WGS) entry which is preliminary data.</text>
</comment>
<dbReference type="PROSITE" id="PS50071">
    <property type="entry name" value="HOMEOBOX_2"/>
    <property type="match status" value="1"/>
</dbReference>
<feature type="compositionally biased region" description="Low complexity" evidence="5">
    <location>
        <begin position="244"/>
        <end position="260"/>
    </location>
</feature>
<dbReference type="InterPro" id="IPR050224">
    <property type="entry name" value="TALE_homeobox"/>
</dbReference>
<protein>
    <recommendedName>
        <fullName evidence="6">Homeobox domain-containing protein</fullName>
    </recommendedName>
</protein>
<feature type="DNA-binding region" description="Homeobox" evidence="4">
    <location>
        <begin position="142"/>
        <end position="204"/>
    </location>
</feature>
<comment type="subcellular location">
    <subcellularLocation>
        <location evidence="4">Nucleus</location>
    </subcellularLocation>
</comment>
<dbReference type="AlphaFoldDB" id="A0A9P4WDS4"/>
<dbReference type="Gene3D" id="1.10.10.60">
    <property type="entry name" value="Homeodomain-like"/>
    <property type="match status" value="1"/>
</dbReference>
<dbReference type="InterPro" id="IPR008422">
    <property type="entry name" value="KN_HD"/>
</dbReference>
<evidence type="ECO:0000256" key="2">
    <source>
        <dbReference type="ARBA" id="ARBA00023155"/>
    </source>
</evidence>
<reference evidence="7" key="1">
    <citation type="submission" date="2019-04" db="EMBL/GenBank/DDBJ databases">
        <title>Sequencing of skin fungus with MAO and IRED activity.</title>
        <authorList>
            <person name="Marsaioli A.J."/>
            <person name="Bonatto J.M.C."/>
            <person name="Reis Junior O."/>
        </authorList>
    </citation>
    <scope>NUCLEOTIDE SEQUENCE</scope>
    <source>
        <strain evidence="7">30M1</strain>
    </source>
</reference>
<dbReference type="OrthoDB" id="10056939at2759"/>
<gene>
    <name evidence="7" type="ORF">E8E13_007353</name>
</gene>
<feature type="compositionally biased region" description="Polar residues" evidence="5">
    <location>
        <begin position="28"/>
        <end position="46"/>
    </location>
</feature>
<dbReference type="GO" id="GO:0005634">
    <property type="term" value="C:nucleus"/>
    <property type="evidence" value="ECO:0007669"/>
    <property type="project" value="UniProtKB-SubCell"/>
</dbReference>
<dbReference type="PANTHER" id="PTHR11850">
    <property type="entry name" value="HOMEOBOX PROTEIN TRANSCRIPTION FACTORS"/>
    <property type="match status" value="1"/>
</dbReference>
<dbReference type="EMBL" id="SWKU01000005">
    <property type="protein sequence ID" value="KAF3006609.1"/>
    <property type="molecule type" value="Genomic_DNA"/>
</dbReference>
<keyword evidence="1 4" id="KW-0238">DNA-binding</keyword>
<evidence type="ECO:0000313" key="8">
    <source>
        <dbReference type="Proteomes" id="UP000801428"/>
    </source>
</evidence>
<proteinExistence type="predicted"/>
<evidence type="ECO:0000256" key="4">
    <source>
        <dbReference type="PROSITE-ProRule" id="PRU00108"/>
    </source>
</evidence>
<evidence type="ECO:0000256" key="5">
    <source>
        <dbReference type="SAM" id="MobiDB-lite"/>
    </source>
</evidence>
<organism evidence="7 8">
    <name type="scientific">Curvularia kusanoi</name>
    <name type="common">Cochliobolus kusanoi</name>
    <dbReference type="NCBI Taxonomy" id="90978"/>
    <lineage>
        <taxon>Eukaryota</taxon>
        <taxon>Fungi</taxon>
        <taxon>Dikarya</taxon>
        <taxon>Ascomycota</taxon>
        <taxon>Pezizomycotina</taxon>
        <taxon>Dothideomycetes</taxon>
        <taxon>Pleosporomycetidae</taxon>
        <taxon>Pleosporales</taxon>
        <taxon>Pleosporineae</taxon>
        <taxon>Pleosporaceae</taxon>
        <taxon>Curvularia</taxon>
    </lineage>
</organism>
<evidence type="ECO:0000256" key="1">
    <source>
        <dbReference type="ARBA" id="ARBA00023125"/>
    </source>
</evidence>
<dbReference type="Pfam" id="PF05920">
    <property type="entry name" value="Homeobox_KN"/>
    <property type="match status" value="1"/>
</dbReference>
<dbReference type="Proteomes" id="UP000801428">
    <property type="component" value="Unassembled WGS sequence"/>
</dbReference>
<feature type="region of interest" description="Disordered" evidence="5">
    <location>
        <begin position="200"/>
        <end position="262"/>
    </location>
</feature>
<dbReference type="SUPFAM" id="SSF46689">
    <property type="entry name" value="Homeodomain-like"/>
    <property type="match status" value="1"/>
</dbReference>
<evidence type="ECO:0000256" key="3">
    <source>
        <dbReference type="ARBA" id="ARBA00023242"/>
    </source>
</evidence>
<dbReference type="InterPro" id="IPR009057">
    <property type="entry name" value="Homeodomain-like_sf"/>
</dbReference>
<feature type="region of interest" description="Disordered" evidence="5">
    <location>
        <begin position="19"/>
        <end position="51"/>
    </location>
</feature>
<keyword evidence="8" id="KW-1185">Reference proteome</keyword>
<accession>A0A9P4WDS4</accession>
<dbReference type="CDD" id="cd00086">
    <property type="entry name" value="homeodomain"/>
    <property type="match status" value="1"/>
</dbReference>
<feature type="region of interest" description="Disordered" evidence="5">
    <location>
        <begin position="121"/>
        <end position="149"/>
    </location>
</feature>
<keyword evidence="2 4" id="KW-0371">Homeobox</keyword>
<evidence type="ECO:0000259" key="6">
    <source>
        <dbReference type="PROSITE" id="PS50071"/>
    </source>
</evidence>
<dbReference type="InterPro" id="IPR001356">
    <property type="entry name" value="HD"/>
</dbReference>
<sequence length="559" mass="62238">MEHSQIPTVVARPPLATPTRLSQKRMLSPSSVSTRRTCRAPSTCSIDSGYGPGNKDANLGLTLDARDASSFPAGQQARRQHFDLGIKRLFELPIGDDITIKQEDCKFQPSTPCLNVCTAFSSPSSPEPLSPASPSEVRRSHARKSASKLPAHAVRRLYAWLDENRHHPYPNAETKQALAETCKITVKQVTTWFTNIRQRQLKSQDGDTEDLGNGNSQVLRQTSRKGKKKDYGRSNGASPTEGFLSPPRLSPSASLSEISSGEGDNWQCTFCRTSLTAKSWRRHEETQHHPKHQWTCLGSGPRIQLPSSSSSICAFCELLNPDDEHFQHYHRIGECLSKTEHERTFGRPDHLHQHAKNYHKCEQPLSELVRDTWRKDGPGMFDNQSWTCGFCQEVLPTWDARATHIAGHFKAGLSMAQWRENRIAQTTLPPAHLNGAEHMELDAHACAGATIAEPSHQYSSHISNIYNNTTQSLAPLPPQTTYLSTSGAVPYFNPFCFYGNPIDTFVPAVPNTTSMFPQGSNMPTTSQQGDLSSMDFDLYDTSEFGNPVDDPTLWPSWQI</sequence>
<evidence type="ECO:0000313" key="7">
    <source>
        <dbReference type="EMBL" id="KAF3006609.1"/>
    </source>
</evidence>